<evidence type="ECO:0000256" key="2">
    <source>
        <dbReference type="ARBA" id="ARBA00004174"/>
    </source>
</evidence>
<evidence type="ECO:0000313" key="17">
    <source>
        <dbReference type="Proteomes" id="UP001153636"/>
    </source>
</evidence>
<dbReference type="InterPro" id="IPR002401">
    <property type="entry name" value="Cyt_P450_E_grp-I"/>
</dbReference>
<keyword evidence="5 13" id="KW-0349">Heme</keyword>
<dbReference type="PANTHER" id="PTHR24292:SF100">
    <property type="entry name" value="CYTOCHROME P450 6A16, ISOFORM B-RELATED"/>
    <property type="match status" value="1"/>
</dbReference>
<feature type="transmembrane region" description="Helical" evidence="15">
    <location>
        <begin position="7"/>
        <end position="28"/>
    </location>
</feature>
<keyword evidence="10 13" id="KW-0408">Iron</keyword>
<keyword evidence="15" id="KW-0812">Transmembrane</keyword>
<keyword evidence="8" id="KW-0492">Microsome</keyword>
<comment type="similarity">
    <text evidence="4 14">Belongs to the cytochrome P450 family.</text>
</comment>
<dbReference type="GO" id="GO:0020037">
    <property type="term" value="F:heme binding"/>
    <property type="evidence" value="ECO:0007669"/>
    <property type="project" value="InterPro"/>
</dbReference>
<proteinExistence type="inferred from homology"/>
<evidence type="ECO:0000256" key="13">
    <source>
        <dbReference type="PIRSR" id="PIRSR602401-1"/>
    </source>
</evidence>
<feature type="binding site" description="axial binding residue" evidence="13">
    <location>
        <position position="445"/>
    </location>
    <ligand>
        <name>heme</name>
        <dbReference type="ChEBI" id="CHEBI:30413"/>
    </ligand>
    <ligandPart>
        <name>Fe</name>
        <dbReference type="ChEBI" id="CHEBI:18248"/>
    </ligandPart>
</feature>
<keyword evidence="12 15" id="KW-0472">Membrane</keyword>
<dbReference type="EMBL" id="OV651823">
    <property type="protein sequence ID" value="CAH1101563.1"/>
    <property type="molecule type" value="Genomic_DNA"/>
</dbReference>
<evidence type="ECO:0000256" key="11">
    <source>
        <dbReference type="ARBA" id="ARBA00023033"/>
    </source>
</evidence>
<dbReference type="PRINTS" id="PR00463">
    <property type="entry name" value="EP450I"/>
</dbReference>
<dbReference type="GO" id="GO:0016705">
    <property type="term" value="F:oxidoreductase activity, acting on paired donors, with incorporation or reduction of molecular oxygen"/>
    <property type="evidence" value="ECO:0007669"/>
    <property type="project" value="InterPro"/>
</dbReference>
<evidence type="ECO:0000256" key="5">
    <source>
        <dbReference type="ARBA" id="ARBA00022617"/>
    </source>
</evidence>
<keyword evidence="11 14" id="KW-0503">Monooxygenase</keyword>
<evidence type="ECO:0000256" key="7">
    <source>
        <dbReference type="ARBA" id="ARBA00022824"/>
    </source>
</evidence>
<dbReference type="CDD" id="cd11056">
    <property type="entry name" value="CYP6-like"/>
    <property type="match status" value="1"/>
</dbReference>
<evidence type="ECO:0000256" key="8">
    <source>
        <dbReference type="ARBA" id="ARBA00022848"/>
    </source>
</evidence>
<evidence type="ECO:0000256" key="12">
    <source>
        <dbReference type="ARBA" id="ARBA00023136"/>
    </source>
</evidence>
<dbReference type="InterPro" id="IPR017972">
    <property type="entry name" value="Cyt_P450_CS"/>
</dbReference>
<gene>
    <name evidence="16" type="ORF">PSYICH_LOCUS2477</name>
</gene>
<dbReference type="Gene3D" id="1.10.630.10">
    <property type="entry name" value="Cytochrome P450"/>
    <property type="match status" value="1"/>
</dbReference>
<evidence type="ECO:0000256" key="3">
    <source>
        <dbReference type="ARBA" id="ARBA00004406"/>
    </source>
</evidence>
<dbReference type="PANTHER" id="PTHR24292">
    <property type="entry name" value="CYTOCHROME P450"/>
    <property type="match status" value="1"/>
</dbReference>
<keyword evidence="6 13" id="KW-0479">Metal-binding</keyword>
<evidence type="ECO:0000313" key="16">
    <source>
        <dbReference type="EMBL" id="CAH1101563.1"/>
    </source>
</evidence>
<evidence type="ECO:0000256" key="6">
    <source>
        <dbReference type="ARBA" id="ARBA00022723"/>
    </source>
</evidence>
<organism evidence="16 17">
    <name type="scientific">Psylliodes chrysocephalus</name>
    <dbReference type="NCBI Taxonomy" id="3402493"/>
    <lineage>
        <taxon>Eukaryota</taxon>
        <taxon>Metazoa</taxon>
        <taxon>Ecdysozoa</taxon>
        <taxon>Arthropoda</taxon>
        <taxon>Hexapoda</taxon>
        <taxon>Insecta</taxon>
        <taxon>Pterygota</taxon>
        <taxon>Neoptera</taxon>
        <taxon>Endopterygota</taxon>
        <taxon>Coleoptera</taxon>
        <taxon>Polyphaga</taxon>
        <taxon>Cucujiformia</taxon>
        <taxon>Chrysomeloidea</taxon>
        <taxon>Chrysomelidae</taxon>
        <taxon>Galerucinae</taxon>
        <taxon>Alticini</taxon>
        <taxon>Psylliodes</taxon>
    </lineage>
</organism>
<accession>A0A9P0CK57</accession>
<dbReference type="FunFam" id="1.10.630.10:FF:000042">
    <property type="entry name" value="Cytochrome P450"/>
    <property type="match status" value="1"/>
</dbReference>
<dbReference type="InterPro" id="IPR036396">
    <property type="entry name" value="Cyt_P450_sf"/>
</dbReference>
<comment type="cofactor">
    <cofactor evidence="1 13">
        <name>heme</name>
        <dbReference type="ChEBI" id="CHEBI:30413"/>
    </cofactor>
</comment>
<protein>
    <recommendedName>
        <fullName evidence="18">Cytochrome P450</fullName>
    </recommendedName>
</protein>
<name>A0A9P0CK57_9CUCU</name>
<evidence type="ECO:0000256" key="1">
    <source>
        <dbReference type="ARBA" id="ARBA00001971"/>
    </source>
</evidence>
<evidence type="ECO:0008006" key="18">
    <source>
        <dbReference type="Google" id="ProtNLM"/>
    </source>
</evidence>
<evidence type="ECO:0000256" key="9">
    <source>
        <dbReference type="ARBA" id="ARBA00023002"/>
    </source>
</evidence>
<comment type="subcellular location">
    <subcellularLocation>
        <location evidence="3">Endoplasmic reticulum membrane</location>
        <topology evidence="3">Peripheral membrane protein</topology>
    </subcellularLocation>
    <subcellularLocation>
        <location evidence="2">Microsome membrane</location>
        <topology evidence="2">Peripheral membrane protein</topology>
    </subcellularLocation>
</comment>
<dbReference type="Pfam" id="PF00067">
    <property type="entry name" value="p450"/>
    <property type="match status" value="1"/>
</dbReference>
<sequence length="502" mass="57535">MLLTQNIILDLLGIFAALLVILTANHIWTLGYWKRRGVPGPGGIFLFGSMKDFFLSKKTMGDCFKDLYSEYKSKGARYFGCYFSGAPTFVPIDIELVRSMLHADFQSHGYYYNEDVDPASANMFFLDGSRWKEVRSKLTSAFTPGKLKLMHDGFIEVSLGLKKALDQNSKFGCVNIKDVMSCFTTDVIGNCAFGVDTDSLQNPEIDFRIYGDRIITPNLRNGMRLAVPLFIPHSILRAFNFRPLDPKASDFYQETVLSTIQYREDNNITRSDFMDLLIKMKNSTNEENKLSTNEIIGQCFIFYLAGFETSSTTLTFATFEIAQNQYVQKRVRDEISRVLSKHNNEVTYEAVQEMEYLDQVVCETLRKYPPIPVLMRRCTKNYKIPGEDLEIKKGTLLMVSIRGIQHDPEYYPNPDKFDPDRFSAENKKKRPTSTWLPFGDGPRICIGMRFGMQQVKIGLITIIQNFNISLSENTKLPLKFSKLSPLLKTEEEIWMNLENLSV</sequence>
<dbReference type="PROSITE" id="PS00086">
    <property type="entry name" value="CYTOCHROME_P450"/>
    <property type="match status" value="1"/>
</dbReference>
<evidence type="ECO:0000256" key="15">
    <source>
        <dbReference type="SAM" id="Phobius"/>
    </source>
</evidence>
<keyword evidence="9 14" id="KW-0560">Oxidoreductase</keyword>
<evidence type="ECO:0000256" key="10">
    <source>
        <dbReference type="ARBA" id="ARBA00023004"/>
    </source>
</evidence>
<evidence type="ECO:0000256" key="4">
    <source>
        <dbReference type="ARBA" id="ARBA00010617"/>
    </source>
</evidence>
<dbReference type="GO" id="GO:0005506">
    <property type="term" value="F:iron ion binding"/>
    <property type="evidence" value="ECO:0007669"/>
    <property type="project" value="InterPro"/>
</dbReference>
<dbReference type="GO" id="GO:0005789">
    <property type="term" value="C:endoplasmic reticulum membrane"/>
    <property type="evidence" value="ECO:0007669"/>
    <property type="project" value="UniProtKB-SubCell"/>
</dbReference>
<dbReference type="AlphaFoldDB" id="A0A9P0CK57"/>
<keyword evidence="17" id="KW-1185">Reference proteome</keyword>
<dbReference type="GO" id="GO:0004497">
    <property type="term" value="F:monooxygenase activity"/>
    <property type="evidence" value="ECO:0007669"/>
    <property type="project" value="UniProtKB-KW"/>
</dbReference>
<dbReference type="PRINTS" id="PR00385">
    <property type="entry name" value="P450"/>
</dbReference>
<keyword evidence="7" id="KW-0256">Endoplasmic reticulum</keyword>
<evidence type="ECO:0000256" key="14">
    <source>
        <dbReference type="RuleBase" id="RU000461"/>
    </source>
</evidence>
<dbReference type="OrthoDB" id="2789670at2759"/>
<dbReference type="InterPro" id="IPR001128">
    <property type="entry name" value="Cyt_P450"/>
</dbReference>
<dbReference type="InterPro" id="IPR050476">
    <property type="entry name" value="Insect_CytP450_Detox"/>
</dbReference>
<dbReference type="Proteomes" id="UP001153636">
    <property type="component" value="Chromosome 11"/>
</dbReference>
<keyword evidence="15" id="KW-1133">Transmembrane helix</keyword>
<reference evidence="16" key="1">
    <citation type="submission" date="2022-01" db="EMBL/GenBank/DDBJ databases">
        <authorList>
            <person name="King R."/>
        </authorList>
    </citation>
    <scope>NUCLEOTIDE SEQUENCE</scope>
</reference>
<dbReference type="SUPFAM" id="SSF48264">
    <property type="entry name" value="Cytochrome P450"/>
    <property type="match status" value="1"/>
</dbReference>